<keyword evidence="2" id="KW-0808">Transferase</keyword>
<feature type="domain" description="Carbohydrate kinase FGGY C-terminal" evidence="4">
    <location>
        <begin position="10"/>
        <end position="132"/>
    </location>
</feature>
<dbReference type="GO" id="GO:0016773">
    <property type="term" value="F:phosphotransferase activity, alcohol group as acceptor"/>
    <property type="evidence" value="ECO:0007669"/>
    <property type="project" value="InterPro"/>
</dbReference>
<gene>
    <name evidence="5" type="ORF">LYPA_23C014602</name>
</gene>
<name>A0A485NVN9_LYNPA</name>
<dbReference type="InterPro" id="IPR018483">
    <property type="entry name" value="Carb_kinase_FGGY_CS"/>
</dbReference>
<dbReference type="Proteomes" id="UP000386466">
    <property type="component" value="Unassembled WGS sequence"/>
</dbReference>
<evidence type="ECO:0000256" key="3">
    <source>
        <dbReference type="ARBA" id="ARBA00022777"/>
    </source>
</evidence>
<proteinExistence type="inferred from homology"/>
<evidence type="ECO:0000259" key="4">
    <source>
        <dbReference type="Pfam" id="PF02782"/>
    </source>
</evidence>
<dbReference type="InterPro" id="IPR018485">
    <property type="entry name" value="FGGY_C"/>
</dbReference>
<dbReference type="GO" id="GO:0006071">
    <property type="term" value="P:glycerol metabolic process"/>
    <property type="evidence" value="ECO:0007669"/>
    <property type="project" value="TreeGrafter"/>
</dbReference>
<keyword evidence="3 5" id="KW-0418">Kinase</keyword>
<dbReference type="EMBL" id="CAAGRJ010022885">
    <property type="protein sequence ID" value="VFV36547.1"/>
    <property type="molecule type" value="Genomic_DNA"/>
</dbReference>
<dbReference type="PANTHER" id="PTHR10196:SF68">
    <property type="entry name" value="GLYCEROL KINASE 5-RELATED"/>
    <property type="match status" value="1"/>
</dbReference>
<comment type="similarity">
    <text evidence="1">Belongs to the FGGY kinase family.</text>
</comment>
<dbReference type="PANTHER" id="PTHR10196">
    <property type="entry name" value="SUGAR KINASE"/>
    <property type="match status" value="1"/>
</dbReference>
<dbReference type="PROSITE" id="PS00445">
    <property type="entry name" value="FGGY_KINASES_2"/>
    <property type="match status" value="1"/>
</dbReference>
<dbReference type="GO" id="GO:0016301">
    <property type="term" value="F:kinase activity"/>
    <property type="evidence" value="ECO:0007669"/>
    <property type="project" value="UniProtKB-KW"/>
</dbReference>
<evidence type="ECO:0000256" key="2">
    <source>
        <dbReference type="ARBA" id="ARBA00022679"/>
    </source>
</evidence>
<dbReference type="InterPro" id="IPR043129">
    <property type="entry name" value="ATPase_NBD"/>
</dbReference>
<protein>
    <submittedName>
        <fullName evidence="5">Glycerol kinase 5</fullName>
    </submittedName>
</protein>
<keyword evidence="6" id="KW-1185">Reference proteome</keyword>
<dbReference type="GO" id="GO:0005739">
    <property type="term" value="C:mitochondrion"/>
    <property type="evidence" value="ECO:0007669"/>
    <property type="project" value="TreeGrafter"/>
</dbReference>
<evidence type="ECO:0000313" key="6">
    <source>
        <dbReference type="Proteomes" id="UP000386466"/>
    </source>
</evidence>
<dbReference type="SUPFAM" id="SSF53067">
    <property type="entry name" value="Actin-like ATPase domain"/>
    <property type="match status" value="1"/>
</dbReference>
<evidence type="ECO:0000256" key="1">
    <source>
        <dbReference type="ARBA" id="ARBA00009156"/>
    </source>
</evidence>
<organism evidence="5 6">
    <name type="scientific">Lynx pardinus</name>
    <name type="common">Iberian lynx</name>
    <name type="synonym">Felis pardina</name>
    <dbReference type="NCBI Taxonomy" id="191816"/>
    <lineage>
        <taxon>Eukaryota</taxon>
        <taxon>Metazoa</taxon>
        <taxon>Chordata</taxon>
        <taxon>Craniata</taxon>
        <taxon>Vertebrata</taxon>
        <taxon>Euteleostomi</taxon>
        <taxon>Mammalia</taxon>
        <taxon>Eutheria</taxon>
        <taxon>Laurasiatheria</taxon>
        <taxon>Carnivora</taxon>
        <taxon>Feliformia</taxon>
        <taxon>Felidae</taxon>
        <taxon>Felinae</taxon>
        <taxon>Lynx</taxon>
    </lineage>
</organism>
<dbReference type="AlphaFoldDB" id="A0A485NVN9"/>
<sequence length="186" mass="20746">MQYLFTDVAETEKMAKSLEDSEGVCFVPSFSGLQAPLDDPYACASFMGLKPSTSKYHLVRAILESIAFRNKQLYELMQKEINIPVTKVRADGGVCKNDFVMQMTSDLINEKIERPVNTDMSCLGAASLAGLAVGMCGFYKSESCLAGCFLPIAFLFPNDRIIERVWKTLVSSKLHTQMHITHKIFL</sequence>
<evidence type="ECO:0000313" key="5">
    <source>
        <dbReference type="EMBL" id="VFV36547.1"/>
    </source>
</evidence>
<dbReference type="GO" id="GO:0006641">
    <property type="term" value="P:triglyceride metabolic process"/>
    <property type="evidence" value="ECO:0007669"/>
    <property type="project" value="TreeGrafter"/>
</dbReference>
<dbReference type="Pfam" id="PF02782">
    <property type="entry name" value="FGGY_C"/>
    <property type="match status" value="1"/>
</dbReference>
<reference evidence="5 6" key="1">
    <citation type="submission" date="2019-01" db="EMBL/GenBank/DDBJ databases">
        <authorList>
            <person name="Alioto T."/>
            <person name="Alioto T."/>
        </authorList>
    </citation>
    <scope>NUCLEOTIDE SEQUENCE [LARGE SCALE GENOMIC DNA]</scope>
</reference>
<dbReference type="GO" id="GO:0046167">
    <property type="term" value="P:glycerol-3-phosphate biosynthetic process"/>
    <property type="evidence" value="ECO:0007669"/>
    <property type="project" value="TreeGrafter"/>
</dbReference>
<dbReference type="Gene3D" id="3.30.420.40">
    <property type="match status" value="1"/>
</dbReference>
<accession>A0A485NVN9</accession>